<protein>
    <recommendedName>
        <fullName evidence="3">HEAT repeat domain-containing protein</fullName>
    </recommendedName>
</protein>
<accession>A0A6G4WB51</accession>
<dbReference type="InterPro" id="IPR011989">
    <property type="entry name" value="ARM-like"/>
</dbReference>
<dbReference type="AlphaFoldDB" id="A0A6G4WB51"/>
<reference evidence="1 2" key="1">
    <citation type="submission" date="2020-02" db="EMBL/GenBank/DDBJ databases">
        <title>Genome sequence of strain CCNWXJ40-4.</title>
        <authorList>
            <person name="Gao J."/>
            <person name="Sun J."/>
        </authorList>
    </citation>
    <scope>NUCLEOTIDE SEQUENCE [LARGE SCALE GENOMIC DNA]</scope>
    <source>
        <strain evidence="1 2">CCNWXJ 40-4</strain>
    </source>
</reference>
<evidence type="ECO:0008006" key="3">
    <source>
        <dbReference type="Google" id="ProtNLM"/>
    </source>
</evidence>
<proteinExistence type="predicted"/>
<dbReference type="InterPro" id="IPR016024">
    <property type="entry name" value="ARM-type_fold"/>
</dbReference>
<dbReference type="SUPFAM" id="SSF48371">
    <property type="entry name" value="ARM repeat"/>
    <property type="match status" value="1"/>
</dbReference>
<dbReference type="EMBL" id="JAAKZF010000011">
    <property type="protein sequence ID" value="NGO51814.1"/>
    <property type="molecule type" value="Genomic_DNA"/>
</dbReference>
<gene>
    <name evidence="1" type="ORF">G6N73_11580</name>
</gene>
<evidence type="ECO:0000313" key="1">
    <source>
        <dbReference type="EMBL" id="NGO51814.1"/>
    </source>
</evidence>
<dbReference type="RefSeq" id="WP_165027707.1">
    <property type="nucleotide sequence ID" value="NZ_JAAKZF010000011.1"/>
</dbReference>
<evidence type="ECO:0000313" key="2">
    <source>
        <dbReference type="Proteomes" id="UP001642900"/>
    </source>
</evidence>
<organism evidence="1 2">
    <name type="scientific">Allomesorhizobium camelthorni</name>
    <dbReference type="NCBI Taxonomy" id="475069"/>
    <lineage>
        <taxon>Bacteria</taxon>
        <taxon>Pseudomonadati</taxon>
        <taxon>Pseudomonadota</taxon>
        <taxon>Alphaproteobacteria</taxon>
        <taxon>Hyphomicrobiales</taxon>
        <taxon>Phyllobacteriaceae</taxon>
        <taxon>Allomesorhizobium</taxon>
    </lineage>
</organism>
<comment type="caution">
    <text evidence="1">The sequence shown here is derived from an EMBL/GenBank/DDBJ whole genome shotgun (WGS) entry which is preliminary data.</text>
</comment>
<dbReference type="Gene3D" id="1.25.10.10">
    <property type="entry name" value="Leucine-rich Repeat Variant"/>
    <property type="match status" value="1"/>
</dbReference>
<dbReference type="Proteomes" id="UP001642900">
    <property type="component" value="Unassembled WGS sequence"/>
</dbReference>
<keyword evidence="2" id="KW-1185">Reference proteome</keyword>
<name>A0A6G4WB51_9HYPH</name>
<sequence>MIEKLLDPGFAGDGVLANDILCEFERGFPIENLRPLLVSSNENTLAAVAFLLTFMGFRANCFVVEITALLDAQDSRTRSDAIESLANCTTPADDAALGRVLLRLDDEHPGVRWKVIQFIRLAQPWQLKLGLENAAKLRPDSAFATLVKVHGQHFAATEKKLRWLLAHTDPIVRRFGAAIATKPRYVVDEGFVEMALQSDDAEVSGIATDCCQSHLTPIYAVWSSLLSHIRLQSTH</sequence>